<dbReference type="InterPro" id="IPR001258">
    <property type="entry name" value="NHL_repeat"/>
</dbReference>
<keyword evidence="6" id="KW-1185">Reference proteome</keyword>
<accession>A0ABP7W0Y2</accession>
<name>A0ABP7W0Y2_9BACI</name>
<feature type="transmembrane region" description="Helical" evidence="3">
    <location>
        <begin position="635"/>
        <end position="659"/>
    </location>
</feature>
<dbReference type="Pfam" id="PF01436">
    <property type="entry name" value="NHL"/>
    <property type="match status" value="1"/>
</dbReference>
<keyword evidence="1" id="KW-0677">Repeat</keyword>
<keyword evidence="4" id="KW-0732">Signal</keyword>
<dbReference type="InterPro" id="IPR019734">
    <property type="entry name" value="TPR_rpt"/>
</dbReference>
<feature type="chain" id="PRO_5045160734" description="Yip1 domain-containing protein" evidence="4">
    <location>
        <begin position="25"/>
        <end position="680"/>
    </location>
</feature>
<reference evidence="6" key="1">
    <citation type="journal article" date="2019" name="Int. J. Syst. Evol. Microbiol.">
        <title>The Global Catalogue of Microorganisms (GCM) 10K type strain sequencing project: providing services to taxonomists for standard genome sequencing and annotation.</title>
        <authorList>
            <consortium name="The Broad Institute Genomics Platform"/>
            <consortium name="The Broad Institute Genome Sequencing Center for Infectious Disease"/>
            <person name="Wu L."/>
            <person name="Ma J."/>
        </authorList>
    </citation>
    <scope>NUCLEOTIDE SEQUENCE [LARGE SCALE GENOMIC DNA]</scope>
    <source>
        <strain evidence="6">JCM 17250</strain>
    </source>
</reference>
<dbReference type="SUPFAM" id="SSF63829">
    <property type="entry name" value="Calcium-dependent phosphotriesterase"/>
    <property type="match status" value="1"/>
</dbReference>
<dbReference type="Proteomes" id="UP001501734">
    <property type="component" value="Unassembled WGS sequence"/>
</dbReference>
<protein>
    <recommendedName>
        <fullName evidence="7">Yip1 domain-containing protein</fullName>
    </recommendedName>
</protein>
<evidence type="ECO:0000256" key="1">
    <source>
        <dbReference type="ARBA" id="ARBA00022737"/>
    </source>
</evidence>
<evidence type="ECO:0000256" key="4">
    <source>
        <dbReference type="SAM" id="SignalP"/>
    </source>
</evidence>
<dbReference type="PANTHER" id="PTHR24104">
    <property type="entry name" value="E3 UBIQUITIN-PROTEIN LIGASE NHLRC1-RELATED"/>
    <property type="match status" value="1"/>
</dbReference>
<feature type="transmembrane region" description="Helical" evidence="3">
    <location>
        <begin position="542"/>
        <end position="559"/>
    </location>
</feature>
<dbReference type="EMBL" id="BAABDL010000134">
    <property type="protein sequence ID" value="GAA4078719.1"/>
    <property type="molecule type" value="Genomic_DNA"/>
</dbReference>
<dbReference type="SMART" id="SM00028">
    <property type="entry name" value="TPR"/>
    <property type="match status" value="2"/>
</dbReference>
<keyword evidence="2" id="KW-0802">TPR repeat</keyword>
<dbReference type="SUPFAM" id="SSF48452">
    <property type="entry name" value="TPR-like"/>
    <property type="match status" value="1"/>
</dbReference>
<evidence type="ECO:0000256" key="2">
    <source>
        <dbReference type="PROSITE-ProRule" id="PRU00339"/>
    </source>
</evidence>
<evidence type="ECO:0000256" key="3">
    <source>
        <dbReference type="SAM" id="Phobius"/>
    </source>
</evidence>
<evidence type="ECO:0008006" key="7">
    <source>
        <dbReference type="Google" id="ProtNLM"/>
    </source>
</evidence>
<gene>
    <name evidence="5" type="ORF">GCM10022410_23910</name>
</gene>
<dbReference type="InterPro" id="IPR050952">
    <property type="entry name" value="TRIM-NHL_E3_ligases"/>
</dbReference>
<feature type="transmembrane region" description="Helical" evidence="3">
    <location>
        <begin position="602"/>
        <end position="623"/>
    </location>
</feature>
<feature type="signal peptide" evidence="4">
    <location>
        <begin position="1"/>
        <end position="24"/>
    </location>
</feature>
<sequence>MKKIKRFSLLLLAFLIFFVSTAQVAEANTAYRTFTEDGYGRYVETQTAYTVRETIVKFGDELFSQAQDMKVGSDGLIYVADTGHGRILVGTRTGDFVRSFGEEELSRPTGIFLSHDDKVYVADEAKAEVYVFSLDGELLQIFGRPESILFGETANFMPQKVAVDQRDNIYIISRGNSNGIIQINANTGQFLGYFSPNQTAVTPLTIFRRAIFTDEQLSRMIDIVPPTSTNLNLDERGLVYSVSQGERVESLRKLNVAGQNILETRVSDDFPVSVAIGSLDNIFVGSEDGFIYEYTSEGNLLFVFGGQDDGRQRVGLFRRLSAIAVDQEDRIYGLDQDRNQIQIYQPTEFADLVHQALKLYQDGDYEASKEPWEEVIRLNSLFDFAYLGLGEAYFKEEQYEDALVAFRQAKDQEGYSDAYWEVRNVWMRENIITVIFIFVGLYVLGKILKYVERKKGYWQKLSSYLKDNYRTKFFEDVYLIKNMIRHPIDTYYSIQHEKKGSLYSASFWLFILYALFIIDKYFTGFIFSYVRDGEYTLGMDTIIFFAAMSLVIGSNYLITTINDGEGKFGHIFIGFIYALAPYFIFKPFIILASNFLTLNEAYLLSLANVIVYAWVAVLLFVMIKEMNGYTVRETFKIIFLTLFMMLITVLFIFIVYILIVQMFQFITAVFNEGVYRIENR</sequence>
<dbReference type="RefSeq" id="WP_344913526.1">
    <property type="nucleotide sequence ID" value="NZ_BAABDL010000134.1"/>
</dbReference>
<dbReference type="Gene3D" id="1.25.40.10">
    <property type="entry name" value="Tetratricopeptide repeat domain"/>
    <property type="match status" value="1"/>
</dbReference>
<dbReference type="InterPro" id="IPR011042">
    <property type="entry name" value="6-blade_b-propeller_TolB-like"/>
</dbReference>
<feature type="repeat" description="TPR" evidence="2">
    <location>
        <begin position="383"/>
        <end position="416"/>
    </location>
</feature>
<comment type="caution">
    <text evidence="5">The sequence shown here is derived from an EMBL/GenBank/DDBJ whole genome shotgun (WGS) entry which is preliminary data.</text>
</comment>
<dbReference type="PANTHER" id="PTHR24104:SF25">
    <property type="entry name" value="PROTEIN LIN-41"/>
    <property type="match status" value="1"/>
</dbReference>
<dbReference type="PROSITE" id="PS50005">
    <property type="entry name" value="TPR"/>
    <property type="match status" value="1"/>
</dbReference>
<dbReference type="Gene3D" id="2.120.10.30">
    <property type="entry name" value="TolB, C-terminal domain"/>
    <property type="match status" value="2"/>
</dbReference>
<dbReference type="CDD" id="cd05819">
    <property type="entry name" value="NHL"/>
    <property type="match status" value="1"/>
</dbReference>
<keyword evidence="3" id="KW-0812">Transmembrane</keyword>
<dbReference type="InterPro" id="IPR011990">
    <property type="entry name" value="TPR-like_helical_dom_sf"/>
</dbReference>
<feature type="transmembrane region" description="Helical" evidence="3">
    <location>
        <begin position="507"/>
        <end position="530"/>
    </location>
</feature>
<feature type="transmembrane region" description="Helical" evidence="3">
    <location>
        <begin position="431"/>
        <end position="451"/>
    </location>
</feature>
<organism evidence="5 6">
    <name type="scientific">Amphibacillus indicireducens</name>
    <dbReference type="NCBI Taxonomy" id="1076330"/>
    <lineage>
        <taxon>Bacteria</taxon>
        <taxon>Bacillati</taxon>
        <taxon>Bacillota</taxon>
        <taxon>Bacilli</taxon>
        <taxon>Bacillales</taxon>
        <taxon>Bacillaceae</taxon>
        <taxon>Amphibacillus</taxon>
    </lineage>
</organism>
<feature type="transmembrane region" description="Helical" evidence="3">
    <location>
        <begin position="571"/>
        <end position="596"/>
    </location>
</feature>
<evidence type="ECO:0000313" key="6">
    <source>
        <dbReference type="Proteomes" id="UP001501734"/>
    </source>
</evidence>
<keyword evidence="3" id="KW-1133">Transmembrane helix</keyword>
<dbReference type="SUPFAM" id="SSF50956">
    <property type="entry name" value="Thermostable phytase (3-phytase)"/>
    <property type="match status" value="1"/>
</dbReference>
<proteinExistence type="predicted"/>
<evidence type="ECO:0000313" key="5">
    <source>
        <dbReference type="EMBL" id="GAA4078719.1"/>
    </source>
</evidence>
<keyword evidence="3" id="KW-0472">Membrane</keyword>